<keyword evidence="4" id="KW-0808">Transferase</keyword>
<feature type="compositionally biased region" description="Polar residues" evidence="11">
    <location>
        <begin position="534"/>
        <end position="544"/>
    </location>
</feature>
<dbReference type="InterPro" id="IPR000719">
    <property type="entry name" value="Prot_kinase_dom"/>
</dbReference>
<feature type="region of interest" description="Disordered" evidence="11">
    <location>
        <begin position="511"/>
        <end position="544"/>
    </location>
</feature>
<evidence type="ECO:0000256" key="6">
    <source>
        <dbReference type="ARBA" id="ARBA00022777"/>
    </source>
</evidence>
<evidence type="ECO:0000256" key="2">
    <source>
        <dbReference type="ARBA" id="ARBA00012513"/>
    </source>
</evidence>
<protein>
    <recommendedName>
        <fullName evidence="2">non-specific serine/threonine protein kinase</fullName>
        <ecNumber evidence="2">2.7.11.1</ecNumber>
    </recommendedName>
</protein>
<evidence type="ECO:0000256" key="10">
    <source>
        <dbReference type="PROSITE-ProRule" id="PRU10141"/>
    </source>
</evidence>
<dbReference type="SUPFAM" id="SSF56112">
    <property type="entry name" value="Protein kinase-like (PK-like)"/>
    <property type="match status" value="1"/>
</dbReference>
<evidence type="ECO:0000256" key="8">
    <source>
        <dbReference type="ARBA" id="ARBA00047899"/>
    </source>
</evidence>
<feature type="compositionally biased region" description="Polar residues" evidence="11">
    <location>
        <begin position="423"/>
        <end position="434"/>
    </location>
</feature>
<evidence type="ECO:0000259" key="12">
    <source>
        <dbReference type="PROSITE" id="PS50011"/>
    </source>
</evidence>
<comment type="similarity">
    <text evidence="1">Belongs to the protein kinase superfamily. NEK Ser/Thr protein kinase family. NIMA subfamily.</text>
</comment>
<evidence type="ECO:0000256" key="4">
    <source>
        <dbReference type="ARBA" id="ARBA00022679"/>
    </source>
</evidence>
<comment type="catalytic activity">
    <reaction evidence="8">
        <text>L-threonyl-[protein] + ATP = O-phospho-L-threonyl-[protein] + ADP + H(+)</text>
        <dbReference type="Rhea" id="RHEA:46608"/>
        <dbReference type="Rhea" id="RHEA-COMP:11060"/>
        <dbReference type="Rhea" id="RHEA-COMP:11605"/>
        <dbReference type="ChEBI" id="CHEBI:15378"/>
        <dbReference type="ChEBI" id="CHEBI:30013"/>
        <dbReference type="ChEBI" id="CHEBI:30616"/>
        <dbReference type="ChEBI" id="CHEBI:61977"/>
        <dbReference type="ChEBI" id="CHEBI:456216"/>
        <dbReference type="EC" id="2.7.11.1"/>
    </reaction>
</comment>
<dbReference type="STRING" id="407821.A0A087UYW0"/>
<feature type="binding site" evidence="10">
    <location>
        <position position="33"/>
    </location>
    <ligand>
        <name>ATP</name>
        <dbReference type="ChEBI" id="CHEBI:30616"/>
    </ligand>
</feature>
<evidence type="ECO:0000256" key="9">
    <source>
        <dbReference type="ARBA" id="ARBA00048679"/>
    </source>
</evidence>
<proteinExistence type="inferred from homology"/>
<dbReference type="EMBL" id="KK122345">
    <property type="protein sequence ID" value="KFM82549.1"/>
    <property type="molecule type" value="Genomic_DNA"/>
</dbReference>
<comment type="catalytic activity">
    <reaction evidence="9">
        <text>L-seryl-[protein] + ATP = O-phospho-L-seryl-[protein] + ADP + H(+)</text>
        <dbReference type="Rhea" id="RHEA:17989"/>
        <dbReference type="Rhea" id="RHEA-COMP:9863"/>
        <dbReference type="Rhea" id="RHEA-COMP:11604"/>
        <dbReference type="ChEBI" id="CHEBI:15378"/>
        <dbReference type="ChEBI" id="CHEBI:29999"/>
        <dbReference type="ChEBI" id="CHEBI:30616"/>
        <dbReference type="ChEBI" id="CHEBI:83421"/>
        <dbReference type="ChEBI" id="CHEBI:456216"/>
        <dbReference type="EC" id="2.7.11.1"/>
    </reaction>
</comment>
<dbReference type="GO" id="GO:0004674">
    <property type="term" value="F:protein serine/threonine kinase activity"/>
    <property type="evidence" value="ECO:0007669"/>
    <property type="project" value="UniProtKB-KW"/>
</dbReference>
<evidence type="ECO:0000256" key="1">
    <source>
        <dbReference type="ARBA" id="ARBA00010886"/>
    </source>
</evidence>
<keyword evidence="3" id="KW-0723">Serine/threonine-protein kinase</keyword>
<dbReference type="EC" id="2.7.11.1" evidence="2"/>
<evidence type="ECO:0000256" key="5">
    <source>
        <dbReference type="ARBA" id="ARBA00022741"/>
    </source>
</evidence>
<dbReference type="InterPro" id="IPR008271">
    <property type="entry name" value="Ser/Thr_kinase_AS"/>
</dbReference>
<keyword evidence="7 10" id="KW-0067">ATP-binding</keyword>
<sequence>MENYQLIKQIGQGHSSEVWLVKCSKTRKKYVLKRIDLRHTCKREQRAAYLEARLLSTLKHPNIVTYLDSFHDSNASLYIVMGYCEHGDLYTCIKNRHGVYFEEKQIIHWFVQICMALKYLHDKNILHRDLKTQNIFLTRNELIKIGDLGIARVLNSTHEMATTLIGTPYYMSPEIFAGKPYNQKSDVWALGCCMYEIATLKQAFNAQDIHTLIQKIMKGKVSVMPDIYSPEFLTIISSMLTHEPQKRPSITELLLNDYVRKFILLFLQDSSERSSSSHGSETQNEPHVSVQRSKSNCSLPPFINKKVQHVNKKKTTEHESDCSLPPFCNKPKQFVHKEKIAENELKIEAVITIPDINGNGDGNDNSQHRAVRDLKCLGIVKKNKCSEYKAADDLKDNQSKENISETITAIINHNNKCKEDASSIATGSQSSTPRSIKHTARGQSPIADKIKGEKSYQFLNSLTYTIASARFKPWENFSSTYMLSRGTALKAKQFANVYPPKSADELLSYGKNMNSKSHNKRSVASARGNHEHTSPSQKSNECTLPQIKNSETRNQVTKCISNEINLPTLQNTRTLYFEDNGACSFEMQLSKDSFDRKIDKTLLYSIMECNNGPEKIVQTSSGDDYKNEILNLEHQTMIVQCPKIHKKENLIVPEA</sequence>
<dbReference type="CDD" id="cd08215">
    <property type="entry name" value="STKc_Nek"/>
    <property type="match status" value="1"/>
</dbReference>
<dbReference type="OrthoDB" id="248923at2759"/>
<dbReference type="FunFam" id="1.10.510.10:FF:000219">
    <property type="entry name" value="Putative serine/threonine-protein kinase Nek4"/>
    <property type="match status" value="1"/>
</dbReference>
<dbReference type="GO" id="GO:0005524">
    <property type="term" value="F:ATP binding"/>
    <property type="evidence" value="ECO:0007669"/>
    <property type="project" value="UniProtKB-UniRule"/>
</dbReference>
<dbReference type="PANTHER" id="PTHR44899">
    <property type="entry name" value="CAMK FAMILY PROTEIN KINASE"/>
    <property type="match status" value="1"/>
</dbReference>
<keyword evidence="14" id="KW-1185">Reference proteome</keyword>
<dbReference type="PANTHER" id="PTHR44899:SF7">
    <property type="entry name" value="NIMA-RELATED KINASE"/>
    <property type="match status" value="1"/>
</dbReference>
<evidence type="ECO:0000256" key="11">
    <source>
        <dbReference type="SAM" id="MobiDB-lite"/>
    </source>
</evidence>
<dbReference type="AlphaFoldDB" id="A0A087UYW0"/>
<accession>A0A087UYW0</accession>
<evidence type="ECO:0000256" key="3">
    <source>
        <dbReference type="ARBA" id="ARBA00022527"/>
    </source>
</evidence>
<dbReference type="InterPro" id="IPR011009">
    <property type="entry name" value="Kinase-like_dom_sf"/>
</dbReference>
<dbReference type="Proteomes" id="UP000054359">
    <property type="component" value="Unassembled WGS sequence"/>
</dbReference>
<dbReference type="Pfam" id="PF00069">
    <property type="entry name" value="Pkinase"/>
    <property type="match status" value="1"/>
</dbReference>
<evidence type="ECO:0000313" key="14">
    <source>
        <dbReference type="Proteomes" id="UP000054359"/>
    </source>
</evidence>
<feature type="non-terminal residue" evidence="13">
    <location>
        <position position="655"/>
    </location>
</feature>
<dbReference type="PROSITE" id="PS50011">
    <property type="entry name" value="PROTEIN_KINASE_DOM"/>
    <property type="match status" value="1"/>
</dbReference>
<dbReference type="Gene3D" id="1.10.510.10">
    <property type="entry name" value="Transferase(Phosphotransferase) domain 1"/>
    <property type="match status" value="1"/>
</dbReference>
<name>A0A087UYW0_STEMI</name>
<dbReference type="Gene3D" id="3.30.200.20">
    <property type="entry name" value="Phosphorylase Kinase, domain 1"/>
    <property type="match status" value="1"/>
</dbReference>
<dbReference type="InterPro" id="IPR051131">
    <property type="entry name" value="NEK_Ser/Thr_kinase_NIMA"/>
</dbReference>
<gene>
    <name evidence="13" type="ORF">X975_07277</name>
</gene>
<dbReference type="PROSITE" id="PS00107">
    <property type="entry name" value="PROTEIN_KINASE_ATP"/>
    <property type="match status" value="1"/>
</dbReference>
<dbReference type="OMA" id="STHEMAT"/>
<dbReference type="SMART" id="SM00220">
    <property type="entry name" value="S_TKc"/>
    <property type="match status" value="1"/>
</dbReference>
<feature type="region of interest" description="Disordered" evidence="11">
    <location>
        <begin position="273"/>
        <end position="301"/>
    </location>
</feature>
<dbReference type="InterPro" id="IPR017441">
    <property type="entry name" value="Protein_kinase_ATP_BS"/>
</dbReference>
<organism evidence="13 14">
    <name type="scientific">Stegodyphus mimosarum</name>
    <name type="common">African social velvet spider</name>
    <dbReference type="NCBI Taxonomy" id="407821"/>
    <lineage>
        <taxon>Eukaryota</taxon>
        <taxon>Metazoa</taxon>
        <taxon>Ecdysozoa</taxon>
        <taxon>Arthropoda</taxon>
        <taxon>Chelicerata</taxon>
        <taxon>Arachnida</taxon>
        <taxon>Araneae</taxon>
        <taxon>Araneomorphae</taxon>
        <taxon>Entelegynae</taxon>
        <taxon>Eresoidea</taxon>
        <taxon>Eresidae</taxon>
        <taxon>Stegodyphus</taxon>
    </lineage>
</organism>
<feature type="domain" description="Protein kinase" evidence="12">
    <location>
        <begin position="4"/>
        <end position="259"/>
    </location>
</feature>
<keyword evidence="5 10" id="KW-0547">Nucleotide-binding</keyword>
<reference evidence="13 14" key="1">
    <citation type="submission" date="2013-11" db="EMBL/GenBank/DDBJ databases">
        <title>Genome sequencing of Stegodyphus mimosarum.</title>
        <authorList>
            <person name="Bechsgaard J."/>
        </authorList>
    </citation>
    <scope>NUCLEOTIDE SEQUENCE [LARGE SCALE GENOMIC DNA]</scope>
</reference>
<feature type="compositionally biased region" description="Polar residues" evidence="11">
    <location>
        <begin position="281"/>
        <end position="298"/>
    </location>
</feature>
<evidence type="ECO:0000313" key="13">
    <source>
        <dbReference type="EMBL" id="KFM82549.1"/>
    </source>
</evidence>
<keyword evidence="6 13" id="KW-0418">Kinase</keyword>
<dbReference type="PROSITE" id="PS00108">
    <property type="entry name" value="PROTEIN_KINASE_ST"/>
    <property type="match status" value="1"/>
</dbReference>
<evidence type="ECO:0000256" key="7">
    <source>
        <dbReference type="ARBA" id="ARBA00022840"/>
    </source>
</evidence>
<feature type="region of interest" description="Disordered" evidence="11">
    <location>
        <begin position="423"/>
        <end position="443"/>
    </location>
</feature>